<comment type="caution">
    <text evidence="2">The sequence shown here is derived from an EMBL/GenBank/DDBJ whole genome shotgun (WGS) entry which is preliminary data.</text>
</comment>
<keyword evidence="3" id="KW-1185">Reference proteome</keyword>
<reference evidence="2 3" key="1">
    <citation type="submission" date="2016-10" db="EMBL/GenBank/DDBJ databases">
        <title>The genome sequence of Colletotrichum fioriniae PJ7.</title>
        <authorList>
            <person name="Baroncelli R."/>
        </authorList>
    </citation>
    <scope>NUCLEOTIDE SEQUENCE [LARGE SCALE GENOMIC DNA]</scope>
    <source>
        <strain evidence="2 3">Tom-12</strain>
    </source>
</reference>
<protein>
    <submittedName>
        <fullName evidence="2">Heterokaryon incompatibility protein</fullName>
    </submittedName>
</protein>
<name>A0ABQ9QJH3_9PEZI</name>
<dbReference type="Pfam" id="PF06985">
    <property type="entry name" value="HET"/>
    <property type="match status" value="1"/>
</dbReference>
<feature type="domain" description="Heterokaryon incompatibility" evidence="1">
    <location>
        <begin position="212"/>
        <end position="359"/>
    </location>
</feature>
<proteinExistence type="predicted"/>
<gene>
    <name evidence="2" type="ORF">CTAM01_16099</name>
</gene>
<evidence type="ECO:0000313" key="2">
    <source>
        <dbReference type="EMBL" id="KAK1473318.1"/>
    </source>
</evidence>
<dbReference type="InterPro" id="IPR010730">
    <property type="entry name" value="HET"/>
</dbReference>
<dbReference type="PANTHER" id="PTHR33112:SF16">
    <property type="entry name" value="HETEROKARYON INCOMPATIBILITY DOMAIN-CONTAINING PROTEIN"/>
    <property type="match status" value="1"/>
</dbReference>
<organism evidence="2 3">
    <name type="scientific">Colletotrichum tamarilloi</name>
    <dbReference type="NCBI Taxonomy" id="1209934"/>
    <lineage>
        <taxon>Eukaryota</taxon>
        <taxon>Fungi</taxon>
        <taxon>Dikarya</taxon>
        <taxon>Ascomycota</taxon>
        <taxon>Pezizomycotina</taxon>
        <taxon>Sordariomycetes</taxon>
        <taxon>Hypocreomycetidae</taxon>
        <taxon>Glomerellales</taxon>
        <taxon>Glomerellaceae</taxon>
        <taxon>Colletotrichum</taxon>
        <taxon>Colletotrichum acutatum species complex</taxon>
    </lineage>
</organism>
<evidence type="ECO:0000259" key="1">
    <source>
        <dbReference type="Pfam" id="PF06985"/>
    </source>
</evidence>
<accession>A0ABQ9QJH3</accession>
<dbReference type="RefSeq" id="XP_060373313.1">
    <property type="nucleotide sequence ID" value="XM_060532092.1"/>
</dbReference>
<dbReference type="GeneID" id="85416330"/>
<dbReference type="Proteomes" id="UP001227543">
    <property type="component" value="Unassembled WGS sequence"/>
</dbReference>
<sequence>MAALCSACKGITPQALAQPDGYRHIDSAHDLIHLAKVCDFCRLIRLAMDQDCRTPKSDEQLRTNTKPEPLYLFGVGDGLDTAEDAPGDGVQPPMLFGINVHIPDIEYDYDLVKMSLFSDPNSAPARNQDVIGTRLLTDSGSSEAFGLVQRWYDTCKTNHKDCNEAFTGPETSLAKSGSNIMPPLPTRVLDVGPADGSGEPKLLVTNGVHAFYAALSHCWGKQRILTTTSHNLAQHCNVIKFASLPRTFQDAIKIVRFLGFRYLWIDSLCIVQDDADDWRKESVQMGRIYKDAEITVAASGARDGSEGCFVPRPPLQPVVRLPYGDPDQGQYMSATLFPDALDTTVSETPLGSRAWITQEWMLSPRVIHFTKARMVWACRTLLKCEDGENETSGDEQRLFESARRYRQAKEAKPKSDSSVDHEEILGSMQTARAAKSCIRELNRVKISGSASAWRFSARLKKWEARREGDPSTRSGDDYYFMEFYPKGSITYGGFVTQNTKLFSGRDMTPGGWMVFDLNEWPAEPFYLAEISNNEFNEKPDGSNVMFLSEIEPDLGDGSDRRFKRLGVGQVIDQTWFDHAELVTITLI</sequence>
<dbReference type="PANTHER" id="PTHR33112">
    <property type="entry name" value="DOMAIN PROTEIN, PUTATIVE-RELATED"/>
    <property type="match status" value="1"/>
</dbReference>
<dbReference type="EMBL" id="MLFU01000197">
    <property type="protein sequence ID" value="KAK1473318.1"/>
    <property type="molecule type" value="Genomic_DNA"/>
</dbReference>
<evidence type="ECO:0000313" key="3">
    <source>
        <dbReference type="Proteomes" id="UP001227543"/>
    </source>
</evidence>